<feature type="domain" description="Pyrrolo-quinoline quinone repeat" evidence="2">
    <location>
        <begin position="95"/>
        <end position="160"/>
    </location>
</feature>
<dbReference type="SMART" id="SM00564">
    <property type="entry name" value="PQQ"/>
    <property type="match status" value="3"/>
</dbReference>
<sequence>MPSRRFSRRALLATVGSAIAATAGCNAPAESSETSPSNTTADAPDSTDEGTDSGASDDREISLSGEDAWTTYGYEAGHSGYNPDAVGPADDPGMVWNSSVEGIYTLREPAVADGRVFVGSDQIMWAFDAMSGDSEWQRNLGGMAHHFSPTYRDDTLYVVAKDASGVNSEAAGSVRALNPETGDRRWASSLPVTSTVAHDGDRLYVAAKADGNGYVQTLDPDSGDRGWRFDVPDASESYVTAVPTYADGTVYVAATKVDGDGSTPARCTPSTRSPGTWTGRSTPSRRCPSRPSSPTTASTSPRATARCTGSRWTATRSGRRTSAPVCTRGRRTRTAACSS</sequence>
<feature type="region of interest" description="Disordered" evidence="1">
    <location>
        <begin position="24"/>
        <end position="61"/>
    </location>
</feature>
<dbReference type="OrthoDB" id="252798at2157"/>
<reference evidence="3 4" key="1">
    <citation type="submission" date="2019-12" db="EMBL/GenBank/DDBJ databases">
        <title>Isolation and characterization of three novel carbon monoxide-oxidizing members of Halobacteria from salione crusts and soils.</title>
        <authorList>
            <person name="Myers M.R."/>
            <person name="King G.M."/>
        </authorList>
    </citation>
    <scope>NUCLEOTIDE SEQUENCE [LARGE SCALE GENOMIC DNA]</scope>
    <source>
        <strain evidence="3 4">PCN9</strain>
    </source>
</reference>
<dbReference type="Proteomes" id="UP000471521">
    <property type="component" value="Unassembled WGS sequence"/>
</dbReference>
<dbReference type="SUPFAM" id="SSF50998">
    <property type="entry name" value="Quinoprotein alcohol dehydrogenase-like"/>
    <property type="match status" value="1"/>
</dbReference>
<proteinExistence type="predicted"/>
<evidence type="ECO:0000259" key="2">
    <source>
        <dbReference type="Pfam" id="PF13360"/>
    </source>
</evidence>
<dbReference type="InterPro" id="IPR002372">
    <property type="entry name" value="PQQ_rpt_dom"/>
</dbReference>
<dbReference type="InterPro" id="IPR015943">
    <property type="entry name" value="WD40/YVTN_repeat-like_dom_sf"/>
</dbReference>
<protein>
    <submittedName>
        <fullName evidence="3">PQQ-binding-like beta-propeller repeat protein</fullName>
    </submittedName>
</protein>
<dbReference type="PANTHER" id="PTHR34512">
    <property type="entry name" value="CELL SURFACE PROTEIN"/>
    <property type="match status" value="1"/>
</dbReference>
<accession>A0A6B0SVS4</accession>
<feature type="compositionally biased region" description="Low complexity" evidence="1">
    <location>
        <begin position="280"/>
        <end position="308"/>
    </location>
</feature>
<comment type="caution">
    <text evidence="3">The sequence shown here is derived from an EMBL/GenBank/DDBJ whole genome shotgun (WGS) entry which is preliminary data.</text>
</comment>
<dbReference type="EMBL" id="WUUU01000128">
    <property type="protein sequence ID" value="MXR21589.1"/>
    <property type="molecule type" value="Genomic_DNA"/>
</dbReference>
<evidence type="ECO:0000313" key="4">
    <source>
        <dbReference type="Proteomes" id="UP000471521"/>
    </source>
</evidence>
<dbReference type="AlphaFoldDB" id="A0A6B0SVS4"/>
<feature type="compositionally biased region" description="Polar residues" evidence="1">
    <location>
        <begin position="268"/>
        <end position="279"/>
    </location>
</feature>
<name>A0A6B0SVS4_9EURY</name>
<dbReference type="InterPro" id="IPR018391">
    <property type="entry name" value="PQQ_b-propeller_rpt"/>
</dbReference>
<feature type="compositionally biased region" description="Polar residues" evidence="1">
    <location>
        <begin position="29"/>
        <end position="41"/>
    </location>
</feature>
<organism evidence="3 4">
    <name type="scientific">Halobacterium bonnevillei</name>
    <dbReference type="NCBI Taxonomy" id="2692200"/>
    <lineage>
        <taxon>Archaea</taxon>
        <taxon>Methanobacteriati</taxon>
        <taxon>Methanobacteriota</taxon>
        <taxon>Stenosarchaea group</taxon>
        <taxon>Halobacteria</taxon>
        <taxon>Halobacteriales</taxon>
        <taxon>Halobacteriaceae</taxon>
        <taxon>Halobacterium</taxon>
    </lineage>
</organism>
<dbReference type="PROSITE" id="PS51318">
    <property type="entry name" value="TAT"/>
    <property type="match status" value="1"/>
</dbReference>
<feature type="region of interest" description="Disordered" evidence="1">
    <location>
        <begin position="258"/>
        <end position="339"/>
    </location>
</feature>
<dbReference type="InterPro" id="IPR006311">
    <property type="entry name" value="TAT_signal"/>
</dbReference>
<keyword evidence="4" id="KW-1185">Reference proteome</keyword>
<dbReference type="InterPro" id="IPR011047">
    <property type="entry name" value="Quinoprotein_ADH-like_sf"/>
</dbReference>
<dbReference type="PROSITE" id="PS51257">
    <property type="entry name" value="PROKAR_LIPOPROTEIN"/>
    <property type="match status" value="1"/>
</dbReference>
<feature type="domain" description="Pyrrolo-quinoline quinone repeat" evidence="2">
    <location>
        <begin position="171"/>
        <end position="259"/>
    </location>
</feature>
<dbReference type="Gene3D" id="2.130.10.10">
    <property type="entry name" value="YVTN repeat-like/Quinoprotein amine dehydrogenase"/>
    <property type="match status" value="1"/>
</dbReference>
<gene>
    <name evidence="3" type="ORF">GRX66_13595</name>
</gene>
<dbReference type="PANTHER" id="PTHR34512:SF30">
    <property type="entry name" value="OUTER MEMBRANE PROTEIN ASSEMBLY FACTOR BAMB"/>
    <property type="match status" value="1"/>
</dbReference>
<dbReference type="Pfam" id="PF13360">
    <property type="entry name" value="PQQ_2"/>
    <property type="match status" value="2"/>
</dbReference>
<evidence type="ECO:0000313" key="3">
    <source>
        <dbReference type="EMBL" id="MXR21589.1"/>
    </source>
</evidence>
<evidence type="ECO:0000256" key="1">
    <source>
        <dbReference type="SAM" id="MobiDB-lite"/>
    </source>
</evidence>